<sequence length="243" mass="25516">MGKKPVDQKSKLPGADGVADTDIDLEADADEDTDSDDDDEDSDDDSEDDDTDDEDDDTDSSDVAALVAQGIQAAMPALMQGVTSEIDRRINSAISKTTRKGGTVQPPAGGGSTVTTSQDLVRGARMSFREYLPGEIKLLSNEERKLATDYANGLLAQAAAKGFDDDDATGREVAEKTAAFLKSSRKLYTERTKKALERSGALKPQTGGQSGGTGGTTDTKNAAEAALARRQRLGLPVPTAATK</sequence>
<dbReference type="Proteomes" id="UP000201386">
    <property type="component" value="Segment"/>
</dbReference>
<evidence type="ECO:0000256" key="1">
    <source>
        <dbReference type="SAM" id="MobiDB-lite"/>
    </source>
</evidence>
<accession>A0A140G6A7</accession>
<protein>
    <submittedName>
        <fullName evidence="2">Uncharacterized protein</fullName>
    </submittedName>
</protein>
<evidence type="ECO:0000313" key="3">
    <source>
        <dbReference type="Proteomes" id="UP000201386"/>
    </source>
</evidence>
<feature type="compositionally biased region" description="Basic and acidic residues" evidence="1">
    <location>
        <begin position="1"/>
        <end position="10"/>
    </location>
</feature>
<feature type="region of interest" description="Disordered" evidence="1">
    <location>
        <begin position="1"/>
        <end position="63"/>
    </location>
</feature>
<name>A0A140G6A7_9CAUD</name>
<dbReference type="EMBL" id="KU647626">
    <property type="protein sequence ID" value="AMM44192.1"/>
    <property type="molecule type" value="Genomic_DNA"/>
</dbReference>
<keyword evidence="3" id="KW-1185">Reference proteome</keyword>
<dbReference type="RefSeq" id="YP_009301279.1">
    <property type="nucleotide sequence ID" value="NC_031231.1"/>
</dbReference>
<gene>
    <name evidence="2" type="primary">22</name>
    <name evidence="2" type="ORF">KELLEZIO_22</name>
</gene>
<feature type="region of interest" description="Disordered" evidence="1">
    <location>
        <begin position="191"/>
        <end position="243"/>
    </location>
</feature>
<proteinExistence type="predicted"/>
<feature type="compositionally biased region" description="Acidic residues" evidence="1">
    <location>
        <begin position="19"/>
        <end position="60"/>
    </location>
</feature>
<dbReference type="KEGG" id="vg:29124734"/>
<feature type="region of interest" description="Disordered" evidence="1">
    <location>
        <begin position="95"/>
        <end position="116"/>
    </location>
</feature>
<evidence type="ECO:0000313" key="2">
    <source>
        <dbReference type="EMBL" id="AMM44192.1"/>
    </source>
</evidence>
<reference evidence="2 3" key="1">
    <citation type="submission" date="2016-02" db="EMBL/GenBank/DDBJ databases">
        <authorList>
            <person name="Lynch K.C."/>
            <person name="Doan M."/>
            <person name="Paisley J.T."/>
            <person name="Allen K.G."/>
            <person name="Gaffney B.L."/>
            <person name="Rinehart C.A."/>
            <person name="King R.A."/>
            <person name="Staples A."/>
            <person name="Bowman C.A."/>
            <person name="Russell D.A."/>
            <person name="Pope W.H."/>
            <person name="Jacobs-Sera D."/>
            <person name="Hendrix R.W."/>
            <person name="Hatfull G.F."/>
        </authorList>
    </citation>
    <scope>NUCLEOTIDE SEQUENCE [LARGE SCALE GENOMIC DNA]</scope>
</reference>
<feature type="compositionally biased region" description="Low complexity" evidence="1">
    <location>
        <begin position="216"/>
        <end position="228"/>
    </location>
</feature>
<organism evidence="2 3">
    <name type="scientific">Arthrobacter phage KellEzio</name>
    <dbReference type="NCBI Taxonomy" id="1796995"/>
    <lineage>
        <taxon>Viruses</taxon>
        <taxon>Duplodnaviria</taxon>
        <taxon>Heunggongvirae</taxon>
        <taxon>Uroviricota</taxon>
        <taxon>Caudoviricetes</taxon>
        <taxon>Kelleziovirus</taxon>
        <taxon>Kelleziovirus kellezzio</taxon>
    </lineage>
</organism>
<dbReference type="GeneID" id="29124734"/>